<proteinExistence type="predicted"/>
<dbReference type="AlphaFoldDB" id="A0A7W8GAJ7"/>
<evidence type="ECO:0000313" key="1">
    <source>
        <dbReference type="EMBL" id="MBB5226888.1"/>
    </source>
</evidence>
<dbReference type="Gene3D" id="1.10.10.10">
    <property type="entry name" value="Winged helix-like DNA-binding domain superfamily/Winged helix DNA-binding domain"/>
    <property type="match status" value="1"/>
</dbReference>
<gene>
    <name evidence="1" type="ORF">HNP76_002276</name>
</gene>
<evidence type="ECO:0000313" key="2">
    <source>
        <dbReference type="Proteomes" id="UP000518887"/>
    </source>
</evidence>
<reference evidence="1 2" key="1">
    <citation type="submission" date="2020-08" db="EMBL/GenBank/DDBJ databases">
        <title>Genomic Encyclopedia of Type Strains, Phase IV (KMG-IV): sequencing the most valuable type-strain genomes for metagenomic binning, comparative biology and taxonomic classification.</title>
        <authorList>
            <person name="Goeker M."/>
        </authorList>
    </citation>
    <scope>NUCLEOTIDE SEQUENCE [LARGE SCALE GENOMIC DNA]</scope>
    <source>
        <strain evidence="1 2">DSM 103462</strain>
    </source>
</reference>
<dbReference type="Proteomes" id="UP000518887">
    <property type="component" value="Unassembled WGS sequence"/>
</dbReference>
<comment type="caution">
    <text evidence="1">The sequence shown here is derived from an EMBL/GenBank/DDBJ whole genome shotgun (WGS) entry which is preliminary data.</text>
</comment>
<dbReference type="EMBL" id="JACHFQ010000007">
    <property type="protein sequence ID" value="MBB5226888.1"/>
    <property type="molecule type" value="Genomic_DNA"/>
</dbReference>
<sequence>MTLTEKEKAVFEDYCKEIVELEKTDKDRYELLRKAIKNTIGKIGVFDFVFIKAFNLDDKAPCDDDDDLRFELTRAIIRQTEAWALRRLRHPRRASNLRDYIENDHLYVIVEDTVSEEQKATLQNACESFAKRINLQYVDLFFLDSPSELEFSYPDDYGLPSGFFNKNVLLISKSEPCLSWFERTCIIPLREDGKPVPRYISVQPKSLFPDEAHWTPDYHNTVFAYPSFSKIAKFKGVIILADDEYVPRPVDFDLLAGHFEKKSGDAVEKT</sequence>
<accession>A0A7W8GAJ7</accession>
<organism evidence="1 2">
    <name type="scientific">Treponema ruminis</name>
    <dbReference type="NCBI Taxonomy" id="744515"/>
    <lineage>
        <taxon>Bacteria</taxon>
        <taxon>Pseudomonadati</taxon>
        <taxon>Spirochaetota</taxon>
        <taxon>Spirochaetia</taxon>
        <taxon>Spirochaetales</taxon>
        <taxon>Treponemataceae</taxon>
        <taxon>Treponema</taxon>
    </lineage>
</organism>
<dbReference type="RefSeq" id="WP_184660573.1">
    <property type="nucleotide sequence ID" value="NZ_CP031518.1"/>
</dbReference>
<name>A0A7W8GAJ7_9SPIR</name>
<protein>
    <submittedName>
        <fullName evidence="1">Uncharacterized protein</fullName>
    </submittedName>
</protein>
<keyword evidence="2" id="KW-1185">Reference proteome</keyword>
<dbReference type="InterPro" id="IPR036388">
    <property type="entry name" value="WH-like_DNA-bd_sf"/>
</dbReference>